<organism evidence="2 3">
    <name type="scientific">Prorocentrum cordatum</name>
    <dbReference type="NCBI Taxonomy" id="2364126"/>
    <lineage>
        <taxon>Eukaryota</taxon>
        <taxon>Sar</taxon>
        <taxon>Alveolata</taxon>
        <taxon>Dinophyceae</taxon>
        <taxon>Prorocentrales</taxon>
        <taxon>Prorocentraceae</taxon>
        <taxon>Prorocentrum</taxon>
    </lineage>
</organism>
<feature type="region of interest" description="Disordered" evidence="1">
    <location>
        <begin position="44"/>
        <end position="84"/>
    </location>
</feature>
<sequence length="177" mass="17260">MAAGPAATAPARALLGEFAPWVRRYNAGAALLGVAFGAWDAPEMRGRAPGAASPEAAAPDGPGAGMAPASAPAPGGAGAVAGPPRGAAAAAAELPAAPRELGLWRTALLTAPGAALALQLGRRAREIGAPPSALALAALPSLSCPLLLYLLGRRGGAWAQTSSSPASSRLLLPPFLL</sequence>
<keyword evidence="3" id="KW-1185">Reference proteome</keyword>
<feature type="compositionally biased region" description="Low complexity" evidence="1">
    <location>
        <begin position="47"/>
        <end position="84"/>
    </location>
</feature>
<accession>A0ABN9VU77</accession>
<proteinExistence type="predicted"/>
<evidence type="ECO:0000313" key="2">
    <source>
        <dbReference type="EMBL" id="CAK0877090.1"/>
    </source>
</evidence>
<dbReference type="EMBL" id="CAUYUJ010017702">
    <property type="protein sequence ID" value="CAK0877090.1"/>
    <property type="molecule type" value="Genomic_DNA"/>
</dbReference>
<evidence type="ECO:0000313" key="3">
    <source>
        <dbReference type="Proteomes" id="UP001189429"/>
    </source>
</evidence>
<comment type="caution">
    <text evidence="2">The sequence shown here is derived from an EMBL/GenBank/DDBJ whole genome shotgun (WGS) entry which is preliminary data.</text>
</comment>
<feature type="non-terminal residue" evidence="2">
    <location>
        <position position="177"/>
    </location>
</feature>
<protein>
    <submittedName>
        <fullName evidence="2">Uncharacterized protein</fullName>
    </submittedName>
</protein>
<gene>
    <name evidence="2" type="ORF">PCOR1329_LOCUS61240</name>
</gene>
<evidence type="ECO:0000256" key="1">
    <source>
        <dbReference type="SAM" id="MobiDB-lite"/>
    </source>
</evidence>
<reference evidence="2" key="1">
    <citation type="submission" date="2023-10" db="EMBL/GenBank/DDBJ databases">
        <authorList>
            <person name="Chen Y."/>
            <person name="Shah S."/>
            <person name="Dougan E. K."/>
            <person name="Thang M."/>
            <person name="Chan C."/>
        </authorList>
    </citation>
    <scope>NUCLEOTIDE SEQUENCE [LARGE SCALE GENOMIC DNA]</scope>
</reference>
<dbReference type="Proteomes" id="UP001189429">
    <property type="component" value="Unassembled WGS sequence"/>
</dbReference>
<name>A0ABN9VU77_9DINO</name>